<dbReference type="EMBL" id="MFEY01000008">
    <property type="protein sequence ID" value="OGE89775.1"/>
    <property type="molecule type" value="Genomic_DNA"/>
</dbReference>
<dbReference type="PANTHER" id="PTHR32060">
    <property type="entry name" value="TAIL-SPECIFIC PROTEASE"/>
    <property type="match status" value="1"/>
</dbReference>
<dbReference type="InterPro" id="IPR004447">
    <property type="entry name" value="Peptidase_S41A"/>
</dbReference>
<dbReference type="CDD" id="cd06782">
    <property type="entry name" value="cpPDZ_CPP-like"/>
    <property type="match status" value="1"/>
</dbReference>
<dbReference type="SUPFAM" id="SSF52096">
    <property type="entry name" value="ClpP/crotonase"/>
    <property type="match status" value="1"/>
</dbReference>
<dbReference type="SUPFAM" id="SSF50156">
    <property type="entry name" value="PDZ domain-like"/>
    <property type="match status" value="1"/>
</dbReference>
<name>A0A1F5PIM7_9BACT</name>
<dbReference type="GO" id="GO:0006508">
    <property type="term" value="P:proteolysis"/>
    <property type="evidence" value="ECO:0007669"/>
    <property type="project" value="UniProtKB-KW"/>
</dbReference>
<dbReference type="Gene3D" id="3.30.750.44">
    <property type="match status" value="1"/>
</dbReference>
<dbReference type="SMART" id="SM00245">
    <property type="entry name" value="TSPc"/>
    <property type="match status" value="1"/>
</dbReference>
<evidence type="ECO:0000256" key="2">
    <source>
        <dbReference type="ARBA" id="ARBA00022670"/>
    </source>
</evidence>
<dbReference type="InterPro" id="IPR055210">
    <property type="entry name" value="CtpA/B_N"/>
</dbReference>
<dbReference type="InterPro" id="IPR036034">
    <property type="entry name" value="PDZ_sf"/>
</dbReference>
<comment type="caution">
    <text evidence="8">The sequence shown here is derived from an EMBL/GenBank/DDBJ whole genome shotgun (WGS) entry which is preliminary data.</text>
</comment>
<dbReference type="Pfam" id="PF00595">
    <property type="entry name" value="PDZ"/>
    <property type="match status" value="1"/>
</dbReference>
<dbReference type="Gene3D" id="2.30.42.10">
    <property type="match status" value="1"/>
</dbReference>
<evidence type="ECO:0000313" key="9">
    <source>
        <dbReference type="Proteomes" id="UP000177682"/>
    </source>
</evidence>
<dbReference type="GO" id="GO:0004175">
    <property type="term" value="F:endopeptidase activity"/>
    <property type="evidence" value="ECO:0007669"/>
    <property type="project" value="TreeGrafter"/>
</dbReference>
<keyword evidence="4 5" id="KW-0720">Serine protease</keyword>
<keyword evidence="2 5" id="KW-0645">Protease</keyword>
<evidence type="ECO:0000256" key="3">
    <source>
        <dbReference type="ARBA" id="ARBA00022801"/>
    </source>
</evidence>
<sequence>MELHPETNTSSRQMRFYAIIMVLFVAVFGLGYGVGEGRVKLESGKLNISKGSVATSADYSLLWEALDAVNGKYVDRPLDQQKLLYGAVDGMVAATGDPYTTFFDPEEAKQFTEDLRGFFSGIGAQIGMKDKQIVVIAPLDGTPAQKAGIAPGDAILAINGETTEGMAVDVAVTKIRGPIGTKVTLKILPKDQNEAKDVTITRAKIEIKSVKLETKEVNGPAAAGGTSKKIAVIKLSEFGEDTKGLLDQAVGTITTGNYSGVILDLRNNPGGYLDTAVTTISNWIDADKVAVKEIGYNKKENDYKTAGLPRLKGMKTVVLVNGGSASASEIVSGALQDYKVATLVGEKTFGKGSVQELQDLKGNTEIKITVAKWFTPKGRGIDKTGLEPDINVELTADDIKNEKDPQMDKAMELLGK</sequence>
<evidence type="ECO:0000256" key="5">
    <source>
        <dbReference type="RuleBase" id="RU004404"/>
    </source>
</evidence>
<keyword evidence="6" id="KW-0472">Membrane</keyword>
<dbReference type="PROSITE" id="PS50106">
    <property type="entry name" value="PDZ"/>
    <property type="match status" value="1"/>
</dbReference>
<protein>
    <recommendedName>
        <fullName evidence="7">PDZ domain-containing protein</fullName>
    </recommendedName>
</protein>
<dbReference type="Gene3D" id="3.90.226.10">
    <property type="entry name" value="2-enoyl-CoA Hydratase, Chain A, domain 1"/>
    <property type="match status" value="1"/>
</dbReference>
<dbReference type="AlphaFoldDB" id="A0A1F5PIM7"/>
<dbReference type="Pfam" id="PF22694">
    <property type="entry name" value="CtpB_N-like"/>
    <property type="match status" value="1"/>
</dbReference>
<evidence type="ECO:0000256" key="1">
    <source>
        <dbReference type="ARBA" id="ARBA00009179"/>
    </source>
</evidence>
<dbReference type="SMART" id="SM00228">
    <property type="entry name" value="PDZ"/>
    <property type="match status" value="1"/>
</dbReference>
<evidence type="ECO:0000256" key="4">
    <source>
        <dbReference type="ARBA" id="ARBA00022825"/>
    </source>
</evidence>
<keyword evidence="6" id="KW-1133">Transmembrane helix</keyword>
<organism evidence="8 9">
    <name type="scientific">Candidatus Doudnabacteria bacterium RIFCSPHIGHO2_12_FULL_48_16</name>
    <dbReference type="NCBI Taxonomy" id="1817838"/>
    <lineage>
        <taxon>Bacteria</taxon>
        <taxon>Candidatus Doudnaibacteriota</taxon>
    </lineage>
</organism>
<evidence type="ECO:0000256" key="6">
    <source>
        <dbReference type="SAM" id="Phobius"/>
    </source>
</evidence>
<dbReference type="InterPro" id="IPR005151">
    <property type="entry name" value="Tail-specific_protease"/>
</dbReference>
<dbReference type="CDD" id="cd07560">
    <property type="entry name" value="Peptidase_S41_CPP"/>
    <property type="match status" value="1"/>
</dbReference>
<dbReference type="GO" id="GO:0007165">
    <property type="term" value="P:signal transduction"/>
    <property type="evidence" value="ECO:0007669"/>
    <property type="project" value="TreeGrafter"/>
</dbReference>
<dbReference type="FunFam" id="2.30.42.10:FF:000063">
    <property type="entry name" value="Peptidase, S41 family"/>
    <property type="match status" value="1"/>
</dbReference>
<dbReference type="GO" id="GO:0030288">
    <property type="term" value="C:outer membrane-bounded periplasmic space"/>
    <property type="evidence" value="ECO:0007669"/>
    <property type="project" value="TreeGrafter"/>
</dbReference>
<dbReference type="GO" id="GO:0008236">
    <property type="term" value="F:serine-type peptidase activity"/>
    <property type="evidence" value="ECO:0007669"/>
    <property type="project" value="UniProtKB-KW"/>
</dbReference>
<comment type="similarity">
    <text evidence="1 5">Belongs to the peptidase S41A family.</text>
</comment>
<dbReference type="PANTHER" id="PTHR32060:SF30">
    <property type="entry name" value="CARBOXY-TERMINAL PROCESSING PROTEASE CTPA"/>
    <property type="match status" value="1"/>
</dbReference>
<evidence type="ECO:0000259" key="7">
    <source>
        <dbReference type="PROSITE" id="PS50106"/>
    </source>
</evidence>
<evidence type="ECO:0000313" key="8">
    <source>
        <dbReference type="EMBL" id="OGE89775.1"/>
    </source>
</evidence>
<proteinExistence type="inferred from homology"/>
<dbReference type="Proteomes" id="UP000177682">
    <property type="component" value="Unassembled WGS sequence"/>
</dbReference>
<dbReference type="NCBIfam" id="TIGR00225">
    <property type="entry name" value="prc"/>
    <property type="match status" value="1"/>
</dbReference>
<feature type="transmembrane region" description="Helical" evidence="6">
    <location>
        <begin position="16"/>
        <end position="35"/>
    </location>
</feature>
<gene>
    <name evidence="8" type="ORF">A3E29_00085</name>
</gene>
<dbReference type="InterPro" id="IPR001478">
    <property type="entry name" value="PDZ"/>
</dbReference>
<dbReference type="Pfam" id="PF03572">
    <property type="entry name" value="Peptidase_S41"/>
    <property type="match status" value="1"/>
</dbReference>
<feature type="domain" description="PDZ" evidence="7">
    <location>
        <begin position="108"/>
        <end position="176"/>
    </location>
</feature>
<accession>A0A1F5PIM7</accession>
<reference evidence="8 9" key="1">
    <citation type="journal article" date="2016" name="Nat. Commun.">
        <title>Thousands of microbial genomes shed light on interconnected biogeochemical processes in an aquifer system.</title>
        <authorList>
            <person name="Anantharaman K."/>
            <person name="Brown C.T."/>
            <person name="Hug L.A."/>
            <person name="Sharon I."/>
            <person name="Castelle C.J."/>
            <person name="Probst A.J."/>
            <person name="Thomas B.C."/>
            <person name="Singh A."/>
            <person name="Wilkins M.J."/>
            <person name="Karaoz U."/>
            <person name="Brodie E.L."/>
            <person name="Williams K.H."/>
            <person name="Hubbard S.S."/>
            <person name="Banfield J.F."/>
        </authorList>
    </citation>
    <scope>NUCLEOTIDE SEQUENCE [LARGE SCALE GENOMIC DNA]</scope>
</reference>
<keyword evidence="3 5" id="KW-0378">Hydrolase</keyword>
<dbReference type="InterPro" id="IPR029045">
    <property type="entry name" value="ClpP/crotonase-like_dom_sf"/>
</dbReference>
<keyword evidence="6" id="KW-0812">Transmembrane</keyword>